<gene>
    <name evidence="2" type="ORF">MEUPH1_LOCUS23057</name>
</gene>
<evidence type="ECO:0000313" key="2">
    <source>
        <dbReference type="EMBL" id="CAI6368730.1"/>
    </source>
</evidence>
<evidence type="ECO:0000256" key="1">
    <source>
        <dbReference type="SAM" id="SignalP"/>
    </source>
</evidence>
<sequence>MFLSYATMPMFAFTILLSFFFLNSPIKSMEFGTLFEKCPDCLADSCHKDKHRPCMTMSTGWFLCYTCEIDLGDDQYYTFEECKTGCTNTNRTCACDGMCVVCVRKSVLENGGYLEPCNLPTTPEITCK</sequence>
<evidence type="ECO:0000313" key="3">
    <source>
        <dbReference type="Proteomes" id="UP001160148"/>
    </source>
</evidence>
<dbReference type="Proteomes" id="UP001160148">
    <property type="component" value="Unassembled WGS sequence"/>
</dbReference>
<protein>
    <submittedName>
        <fullName evidence="2">Uncharacterized protein</fullName>
    </submittedName>
</protein>
<keyword evidence="3" id="KW-1185">Reference proteome</keyword>
<organism evidence="2 3">
    <name type="scientific">Macrosiphum euphorbiae</name>
    <name type="common">potato aphid</name>
    <dbReference type="NCBI Taxonomy" id="13131"/>
    <lineage>
        <taxon>Eukaryota</taxon>
        <taxon>Metazoa</taxon>
        <taxon>Ecdysozoa</taxon>
        <taxon>Arthropoda</taxon>
        <taxon>Hexapoda</taxon>
        <taxon>Insecta</taxon>
        <taxon>Pterygota</taxon>
        <taxon>Neoptera</taxon>
        <taxon>Paraneoptera</taxon>
        <taxon>Hemiptera</taxon>
        <taxon>Sternorrhyncha</taxon>
        <taxon>Aphidomorpha</taxon>
        <taxon>Aphidoidea</taxon>
        <taxon>Aphididae</taxon>
        <taxon>Macrosiphini</taxon>
        <taxon>Macrosiphum</taxon>
    </lineage>
</organism>
<feature type="signal peptide" evidence="1">
    <location>
        <begin position="1"/>
        <end position="28"/>
    </location>
</feature>
<proteinExistence type="predicted"/>
<dbReference type="EMBL" id="CARXXK010000005">
    <property type="protein sequence ID" value="CAI6368730.1"/>
    <property type="molecule type" value="Genomic_DNA"/>
</dbReference>
<feature type="chain" id="PRO_5043426753" evidence="1">
    <location>
        <begin position="29"/>
        <end position="128"/>
    </location>
</feature>
<reference evidence="2 3" key="1">
    <citation type="submission" date="2023-01" db="EMBL/GenBank/DDBJ databases">
        <authorList>
            <person name="Whitehead M."/>
        </authorList>
    </citation>
    <scope>NUCLEOTIDE SEQUENCE [LARGE SCALE GENOMIC DNA]</scope>
</reference>
<comment type="caution">
    <text evidence="2">The sequence shown here is derived from an EMBL/GenBank/DDBJ whole genome shotgun (WGS) entry which is preliminary data.</text>
</comment>
<accession>A0AAV0XJV9</accession>
<name>A0AAV0XJV9_9HEMI</name>
<keyword evidence="1" id="KW-0732">Signal</keyword>
<dbReference type="AlphaFoldDB" id="A0AAV0XJV9"/>